<dbReference type="VEuPathDB" id="FungiDB:PPTG_20269"/>
<dbReference type="PANTHER" id="PTHR47169:SF2">
    <property type="entry name" value="OS01G0541250 PROTEIN"/>
    <property type="match status" value="1"/>
</dbReference>
<reference evidence="1" key="1">
    <citation type="submission" date="2013-11" db="EMBL/GenBank/DDBJ databases">
        <title>The Genome Sequence of Phytophthora parasitica CHvinca01.</title>
        <authorList>
            <consortium name="The Broad Institute Genomics Platform"/>
            <person name="Russ C."/>
            <person name="Tyler B."/>
            <person name="Panabieres F."/>
            <person name="Shan W."/>
            <person name="Tripathy S."/>
            <person name="Grunwald N."/>
            <person name="Machado M."/>
            <person name="Johnson C.S."/>
            <person name="Arredondo F."/>
            <person name="Hong C."/>
            <person name="Coffey M."/>
            <person name="Young S.K."/>
            <person name="Zeng Q."/>
            <person name="Gargeya S."/>
            <person name="Fitzgerald M."/>
            <person name="Abouelleil A."/>
            <person name="Alvarado L."/>
            <person name="Chapman S.B."/>
            <person name="Gainer-Dewar J."/>
            <person name="Goldberg J."/>
            <person name="Griggs A."/>
            <person name="Gujja S."/>
            <person name="Hansen M."/>
            <person name="Howarth C."/>
            <person name="Imamovic A."/>
            <person name="Ireland A."/>
            <person name="Larimer J."/>
            <person name="McCowan C."/>
            <person name="Murphy C."/>
            <person name="Pearson M."/>
            <person name="Poon T.W."/>
            <person name="Priest M."/>
            <person name="Roberts A."/>
            <person name="Saif S."/>
            <person name="Shea T."/>
            <person name="Sykes S."/>
            <person name="Wortman J."/>
            <person name="Nusbaum C."/>
            <person name="Birren B."/>
        </authorList>
    </citation>
    <scope>NUCLEOTIDE SEQUENCE [LARGE SCALE GENOMIC DNA]</scope>
    <source>
        <strain evidence="1">CHvinca01</strain>
    </source>
</reference>
<accession>W2LMK5</accession>
<dbReference type="PANTHER" id="PTHR47169">
    <property type="entry name" value="OS01G0541250 PROTEIN"/>
    <property type="match status" value="1"/>
</dbReference>
<evidence type="ECO:0000313" key="1">
    <source>
        <dbReference type="EMBL" id="ETL97959.1"/>
    </source>
</evidence>
<sequence>MSECIARLQELAIEDRSVERRAVGLAVISRRMMCSLVAEGELLDRVEHVLFFINDDTLEFEPLDDVVHADEKWLYEDKDKRSYLLFPGENPTHHIRKSKKFIPKTMFLAACCWNGKQELWPLTEKYIAQRSSCNCPKGTVCTRNIEVVNRAVYKDFLIRLVIPAIKKHWPCGD</sequence>
<dbReference type="InterPro" id="IPR036397">
    <property type="entry name" value="RNaseH_sf"/>
</dbReference>
<gene>
    <name evidence="1" type="ORF">L917_04852</name>
</gene>
<dbReference type="AlphaFoldDB" id="W2LMK5"/>
<dbReference type="Gene3D" id="3.30.420.10">
    <property type="entry name" value="Ribonuclease H-like superfamily/Ribonuclease H"/>
    <property type="match status" value="1"/>
</dbReference>
<protein>
    <submittedName>
        <fullName evidence="1">Uncharacterized protein</fullName>
    </submittedName>
</protein>
<dbReference type="EMBL" id="KI678610">
    <property type="protein sequence ID" value="ETL97959.1"/>
    <property type="molecule type" value="Genomic_DNA"/>
</dbReference>
<dbReference type="GO" id="GO:0003676">
    <property type="term" value="F:nucleic acid binding"/>
    <property type="evidence" value="ECO:0007669"/>
    <property type="project" value="InterPro"/>
</dbReference>
<organism evidence="1">
    <name type="scientific">Phytophthora nicotianae</name>
    <name type="common">Potato buckeye rot agent</name>
    <name type="synonym">Phytophthora parasitica</name>
    <dbReference type="NCBI Taxonomy" id="4792"/>
    <lineage>
        <taxon>Eukaryota</taxon>
        <taxon>Sar</taxon>
        <taxon>Stramenopiles</taxon>
        <taxon>Oomycota</taxon>
        <taxon>Peronosporomycetes</taxon>
        <taxon>Peronosporales</taxon>
        <taxon>Peronosporaceae</taxon>
        <taxon>Phytophthora</taxon>
    </lineage>
</organism>
<name>W2LMK5_PHYNI</name>
<proteinExistence type="predicted"/>
<dbReference type="OrthoDB" id="109411at2759"/>
<dbReference type="Proteomes" id="UP000054423">
    <property type="component" value="Unassembled WGS sequence"/>
</dbReference>